<feature type="transmembrane region" description="Helical" evidence="1">
    <location>
        <begin position="304"/>
        <end position="325"/>
    </location>
</feature>
<keyword evidence="1" id="KW-0472">Membrane</keyword>
<feature type="transmembrane region" description="Helical" evidence="1">
    <location>
        <begin position="40"/>
        <end position="68"/>
    </location>
</feature>
<dbReference type="AlphaFoldDB" id="A0A7S2TJ19"/>
<organism evidence="2">
    <name type="scientific">Lotharella oceanica</name>
    <dbReference type="NCBI Taxonomy" id="641309"/>
    <lineage>
        <taxon>Eukaryota</taxon>
        <taxon>Sar</taxon>
        <taxon>Rhizaria</taxon>
        <taxon>Cercozoa</taxon>
        <taxon>Chlorarachniophyceae</taxon>
        <taxon>Lotharella</taxon>
    </lineage>
</organism>
<reference evidence="2" key="1">
    <citation type="submission" date="2021-01" db="EMBL/GenBank/DDBJ databases">
        <authorList>
            <person name="Corre E."/>
            <person name="Pelletier E."/>
            <person name="Niang G."/>
            <person name="Scheremetjew M."/>
            <person name="Finn R."/>
            <person name="Kale V."/>
            <person name="Holt S."/>
            <person name="Cochrane G."/>
            <person name="Meng A."/>
            <person name="Brown T."/>
            <person name="Cohen L."/>
        </authorList>
    </citation>
    <scope>NUCLEOTIDE SEQUENCE</scope>
    <source>
        <strain evidence="2">CCMP622</strain>
    </source>
</reference>
<keyword evidence="1" id="KW-1133">Transmembrane helix</keyword>
<keyword evidence="1" id="KW-0812">Transmembrane</keyword>
<evidence type="ECO:0000313" key="2">
    <source>
        <dbReference type="EMBL" id="CAD9750616.1"/>
    </source>
</evidence>
<feature type="transmembrane region" description="Helical" evidence="1">
    <location>
        <begin position="88"/>
        <end position="106"/>
    </location>
</feature>
<feature type="transmembrane region" description="Helical" evidence="1">
    <location>
        <begin position="6"/>
        <end position="28"/>
    </location>
</feature>
<dbReference type="EMBL" id="HBHP01005328">
    <property type="protein sequence ID" value="CAD9750616.1"/>
    <property type="molecule type" value="Transcribed_RNA"/>
</dbReference>
<feature type="transmembrane region" description="Helical" evidence="1">
    <location>
        <begin position="210"/>
        <end position="237"/>
    </location>
</feature>
<gene>
    <name evidence="2" type="ORF">LSP00402_LOCUS3300</name>
</gene>
<feature type="transmembrane region" description="Helical" evidence="1">
    <location>
        <begin position="331"/>
        <end position="357"/>
    </location>
</feature>
<protein>
    <submittedName>
        <fullName evidence="2">Uncharacterized protein</fullName>
    </submittedName>
</protein>
<evidence type="ECO:0000256" key="1">
    <source>
        <dbReference type="SAM" id="Phobius"/>
    </source>
</evidence>
<feature type="transmembrane region" description="Helical" evidence="1">
    <location>
        <begin position="172"/>
        <end position="190"/>
    </location>
</feature>
<accession>A0A7S2TJ19</accession>
<sequence>MTHRSLVLLLPLMMAWSFLSMLGSIGHLCKRCRCSCKNCLMGWLIIALAPLLAIAAVLFGYGSIANVVLINFATIKTDRCQLSPIEGYLPILLMFLLSGSVVNFLTNYGSEEDKPFTSVYFDKTVALWDHVVLVKKLPCHGQDIDVRVTEKPQSPFLVIEYLQSKTESISHYQYILTAFGFIGAQGHALIPGIFRMIDGQGFACGSSDPIVYWTVIINVVVSFVAIIGLTALLAALVEKALDAQQQVTLVGALISSSMASKYGLDRWLGITTRRNLLGWMLVRDYIVKSFRANSKNDAEVINPLVLYMIIMMLIVFIHLITTGVIDILVVVGLWDVCFLALFVMGFLFPALFTNTILKVDHPRAVRQVRWTVKKQLNDAQSLKTKSLQKFKPTIYEKEQRTLNKIEARILTQQNHMQLLDGALVELKEADVEVKILGFPVTESLLANMATLIGTGVSAISAKLSQSST</sequence>
<proteinExistence type="predicted"/>
<name>A0A7S2TJ19_9EUKA</name>